<evidence type="ECO:0000313" key="7">
    <source>
        <dbReference type="Proteomes" id="UP001207742"/>
    </source>
</evidence>
<dbReference type="PRINTS" id="PR01490">
    <property type="entry name" value="RTXTOXIND"/>
</dbReference>
<dbReference type="PANTHER" id="PTHR30386">
    <property type="entry name" value="MEMBRANE FUSION SUBUNIT OF EMRAB-TOLC MULTIDRUG EFFLUX PUMP"/>
    <property type="match status" value="1"/>
</dbReference>
<organism evidence="6 7">
    <name type="scientific">Chitinophaga nivalis</name>
    <dbReference type="NCBI Taxonomy" id="2991709"/>
    <lineage>
        <taxon>Bacteria</taxon>
        <taxon>Pseudomonadati</taxon>
        <taxon>Bacteroidota</taxon>
        <taxon>Chitinophagia</taxon>
        <taxon>Chitinophagales</taxon>
        <taxon>Chitinophagaceae</taxon>
        <taxon>Chitinophaga</taxon>
    </lineage>
</organism>
<evidence type="ECO:0000313" key="6">
    <source>
        <dbReference type="EMBL" id="MCW3484739.1"/>
    </source>
</evidence>
<protein>
    <submittedName>
        <fullName evidence="6">HlyD family secretion protein</fullName>
    </submittedName>
</protein>
<proteinExistence type="predicted"/>
<comment type="subcellular location">
    <subcellularLocation>
        <location evidence="1">Membrane</location>
        <topology evidence="1">Single-pass membrane protein</topology>
    </subcellularLocation>
</comment>
<name>A0ABT3IL96_9BACT</name>
<keyword evidence="2 5" id="KW-0812">Transmembrane</keyword>
<sequence>MPVNENIAPELLNSTPAPNGVHKHPTLEEMRSEEVQEIMGKMPSWIIRRGITLIGIILLGIFIGAYFFKYPEVIPARVVISFVNPPVRLVARSSLPIQQLFVKSDDKVPANKVLCILSNGANYEDAQNVALIARQIDTAGNLRQLIPNIKLPAGGELGEMQADYVELYQAILNYRFFLGHNAYASKIQALAKQSAYYGQLNHELGNKDNLLKEQLRLQHNRYQMDSTLVKDRVISRVEYEESRKKMLDQQINTESNRSSMIQNNLQQTEYEKNITETAIQQQSEENTLQQKIRDAAKRFGGQYSKWEQNYVIKTPVAGTVTLFKFWKENQYVQAGEGVAMVTPPEQEYIARGDIGINGSGKIQAGQKVLIKLTAYPFEEYGMLRGKVSSRSAVAMDSVFNVDIQLENNLHTNAGKVIPAQPQLVGVAEILTEDKSVLQRLFEKVYGKWRR</sequence>
<comment type="caution">
    <text evidence="6">The sequence shown here is derived from an EMBL/GenBank/DDBJ whole genome shotgun (WGS) entry which is preliminary data.</text>
</comment>
<feature type="transmembrane region" description="Helical" evidence="5">
    <location>
        <begin position="46"/>
        <end position="68"/>
    </location>
</feature>
<evidence type="ECO:0000256" key="4">
    <source>
        <dbReference type="ARBA" id="ARBA00023136"/>
    </source>
</evidence>
<evidence type="ECO:0000256" key="2">
    <source>
        <dbReference type="ARBA" id="ARBA00022692"/>
    </source>
</evidence>
<dbReference type="PANTHER" id="PTHR30386:SF26">
    <property type="entry name" value="TRANSPORT PROTEIN COMB"/>
    <property type="match status" value="1"/>
</dbReference>
<gene>
    <name evidence="6" type="ORF">OL497_12580</name>
</gene>
<evidence type="ECO:0000256" key="1">
    <source>
        <dbReference type="ARBA" id="ARBA00004167"/>
    </source>
</evidence>
<dbReference type="EMBL" id="JAPDNS010000001">
    <property type="protein sequence ID" value="MCW3484739.1"/>
    <property type="molecule type" value="Genomic_DNA"/>
</dbReference>
<reference evidence="6 7" key="1">
    <citation type="submission" date="2022-10" db="EMBL/GenBank/DDBJ databases">
        <title>Chitinophaga nivalis PC15 sp. nov., isolated from Pyeongchang county, South Korea.</title>
        <authorList>
            <person name="Trinh H.N."/>
        </authorList>
    </citation>
    <scope>NUCLEOTIDE SEQUENCE [LARGE SCALE GENOMIC DNA]</scope>
    <source>
        <strain evidence="6 7">PC14</strain>
    </source>
</reference>
<keyword evidence="7" id="KW-1185">Reference proteome</keyword>
<evidence type="ECO:0000256" key="3">
    <source>
        <dbReference type="ARBA" id="ARBA00022989"/>
    </source>
</evidence>
<accession>A0ABT3IL96</accession>
<keyword evidence="4 5" id="KW-0472">Membrane</keyword>
<dbReference type="RefSeq" id="WP_264730586.1">
    <property type="nucleotide sequence ID" value="NZ_JAPDNR010000001.1"/>
</dbReference>
<evidence type="ECO:0000256" key="5">
    <source>
        <dbReference type="SAM" id="Phobius"/>
    </source>
</evidence>
<dbReference type="Proteomes" id="UP001207742">
    <property type="component" value="Unassembled WGS sequence"/>
</dbReference>
<keyword evidence="3 5" id="KW-1133">Transmembrane helix</keyword>
<dbReference type="InterPro" id="IPR050739">
    <property type="entry name" value="MFP"/>
</dbReference>